<evidence type="ECO:0000259" key="5">
    <source>
        <dbReference type="PROSITE" id="PS52015"/>
    </source>
</evidence>
<evidence type="ECO:0000256" key="4">
    <source>
        <dbReference type="ARBA" id="ARBA00023136"/>
    </source>
</evidence>
<dbReference type="GO" id="GO:0055085">
    <property type="term" value="P:transmembrane transport"/>
    <property type="evidence" value="ECO:0007669"/>
    <property type="project" value="InterPro"/>
</dbReference>
<organism evidence="6 7">
    <name type="scientific">Candidatus Kutchimonas denitrificans</name>
    <dbReference type="NCBI Taxonomy" id="3056748"/>
    <lineage>
        <taxon>Bacteria</taxon>
        <taxon>Pseudomonadati</taxon>
        <taxon>Gemmatimonadota</taxon>
        <taxon>Gemmatimonadia</taxon>
        <taxon>Candidatus Palauibacterales</taxon>
        <taxon>Candidatus Palauibacteraceae</taxon>
        <taxon>Candidatus Kutchimonas</taxon>
    </lineage>
</organism>
<sequence length="178" mass="19371">MHGDIREYANTANLKPGHALLSIATSLGGNRSRPPSVIETTFPDTTAAVLSDLVSQRIQSDSVQGSTRVRLQITIDSVPRFEVGRSEFCRPALANRQELTRILAGANQQAERYGTVRLELFVTGSGRVSEVKIDATSGDDMIDGLAIGVARAMRFKPASIDYVPTAVWIQMPVVFRGR</sequence>
<dbReference type="Pfam" id="PF03544">
    <property type="entry name" value="TonB_C"/>
    <property type="match status" value="1"/>
</dbReference>
<keyword evidence="2" id="KW-0812">Transmembrane</keyword>
<keyword evidence="4" id="KW-0472">Membrane</keyword>
<dbReference type="AlphaFoldDB" id="A0AAE5CCG5"/>
<dbReference type="Proteomes" id="UP000702544">
    <property type="component" value="Unassembled WGS sequence"/>
</dbReference>
<proteinExistence type="predicted"/>
<protein>
    <submittedName>
        <fullName evidence="6">Energy transducer TonB</fullName>
    </submittedName>
</protein>
<comment type="subcellular location">
    <subcellularLocation>
        <location evidence="1">Membrane</location>
        <topology evidence="1">Single-pass membrane protein</topology>
    </subcellularLocation>
</comment>
<evidence type="ECO:0000256" key="3">
    <source>
        <dbReference type="ARBA" id="ARBA00022989"/>
    </source>
</evidence>
<gene>
    <name evidence="6" type="ORF">GWO12_10980</name>
</gene>
<evidence type="ECO:0000313" key="6">
    <source>
        <dbReference type="EMBL" id="NIR75615.1"/>
    </source>
</evidence>
<dbReference type="EMBL" id="JAACAK010000085">
    <property type="protein sequence ID" value="NIR75615.1"/>
    <property type="molecule type" value="Genomic_DNA"/>
</dbReference>
<accession>A0AAE5CCG5</accession>
<keyword evidence="3" id="KW-1133">Transmembrane helix</keyword>
<name>A0AAE5CCG5_9BACT</name>
<dbReference type="Gene3D" id="3.30.1150.10">
    <property type="match status" value="1"/>
</dbReference>
<dbReference type="NCBIfam" id="TIGR01352">
    <property type="entry name" value="tonB_Cterm"/>
    <property type="match status" value="1"/>
</dbReference>
<reference evidence="6 7" key="1">
    <citation type="submission" date="2020-01" db="EMBL/GenBank/DDBJ databases">
        <title>Genomes assembled from Gulf of Kutch pelagic sediment metagenomes.</title>
        <authorList>
            <person name="Chandrashekar M."/>
            <person name="Mahajan M.S."/>
            <person name="Dave K.J."/>
            <person name="Vatsa P."/>
            <person name="Nathani N.M."/>
        </authorList>
    </citation>
    <scope>NUCLEOTIDE SEQUENCE [LARGE SCALE GENOMIC DNA]</scope>
    <source>
        <strain evidence="6">KS3-K002</strain>
    </source>
</reference>
<dbReference type="InterPro" id="IPR037682">
    <property type="entry name" value="TonB_C"/>
</dbReference>
<comment type="caution">
    <text evidence="6">The sequence shown here is derived from an EMBL/GenBank/DDBJ whole genome shotgun (WGS) entry which is preliminary data.</text>
</comment>
<feature type="domain" description="TonB C-terminal" evidence="5">
    <location>
        <begin position="88"/>
        <end position="178"/>
    </location>
</feature>
<dbReference type="InterPro" id="IPR006260">
    <property type="entry name" value="TonB/TolA_C"/>
</dbReference>
<dbReference type="PROSITE" id="PS52015">
    <property type="entry name" value="TONB_CTD"/>
    <property type="match status" value="1"/>
</dbReference>
<dbReference type="GO" id="GO:0016020">
    <property type="term" value="C:membrane"/>
    <property type="evidence" value="ECO:0007669"/>
    <property type="project" value="UniProtKB-SubCell"/>
</dbReference>
<evidence type="ECO:0000256" key="1">
    <source>
        <dbReference type="ARBA" id="ARBA00004167"/>
    </source>
</evidence>
<evidence type="ECO:0000313" key="7">
    <source>
        <dbReference type="Proteomes" id="UP000702544"/>
    </source>
</evidence>
<evidence type="ECO:0000256" key="2">
    <source>
        <dbReference type="ARBA" id="ARBA00022692"/>
    </source>
</evidence>
<dbReference type="SUPFAM" id="SSF74653">
    <property type="entry name" value="TolA/TonB C-terminal domain"/>
    <property type="match status" value="1"/>
</dbReference>